<dbReference type="GO" id="GO:0032012">
    <property type="term" value="P:regulation of ARF protein signal transduction"/>
    <property type="evidence" value="ECO:0007669"/>
    <property type="project" value="InterPro"/>
</dbReference>
<dbReference type="eggNOG" id="KOG0928">
    <property type="taxonomic scope" value="Eukaryota"/>
</dbReference>
<accession>D2V3L4</accession>
<dbReference type="OrthoDB" id="10258608at2759"/>
<feature type="region of interest" description="Disordered" evidence="1">
    <location>
        <begin position="1250"/>
        <end position="1281"/>
    </location>
</feature>
<feature type="compositionally biased region" description="Polar residues" evidence="1">
    <location>
        <begin position="1851"/>
        <end position="1865"/>
    </location>
</feature>
<gene>
    <name evidence="3" type="ORF">NAEGRDRAFT_78429</name>
</gene>
<dbReference type="GeneID" id="8852379"/>
<dbReference type="PROSITE" id="PS50190">
    <property type="entry name" value="SEC7"/>
    <property type="match status" value="1"/>
</dbReference>
<dbReference type="InterPro" id="IPR056604">
    <property type="entry name" value="GBF1-like_TPR"/>
</dbReference>
<feature type="region of interest" description="Disordered" evidence="1">
    <location>
        <begin position="1811"/>
        <end position="1865"/>
    </location>
</feature>
<dbReference type="Gene3D" id="1.10.220.20">
    <property type="match status" value="1"/>
</dbReference>
<dbReference type="PANTHER" id="PTHR10663">
    <property type="entry name" value="GUANYL-NUCLEOTIDE EXCHANGE FACTOR"/>
    <property type="match status" value="1"/>
</dbReference>
<name>D2V3L4_NAEGR</name>
<dbReference type="RefSeq" id="XP_002681403.1">
    <property type="nucleotide sequence ID" value="XM_002681357.1"/>
</dbReference>
<feature type="region of interest" description="Disordered" evidence="1">
    <location>
        <begin position="1023"/>
        <end position="1042"/>
    </location>
</feature>
<dbReference type="STRING" id="5762.D2V3L4"/>
<dbReference type="InterPro" id="IPR035999">
    <property type="entry name" value="Sec7_dom_sf"/>
</dbReference>
<dbReference type="GO" id="GO:0016192">
    <property type="term" value="P:vesicle-mediated transport"/>
    <property type="evidence" value="ECO:0007669"/>
    <property type="project" value="UniProtKB-ARBA"/>
</dbReference>
<dbReference type="Gene3D" id="1.10.1000.11">
    <property type="entry name" value="Arf Nucleotide-binding Site Opener,domain 2"/>
    <property type="match status" value="1"/>
</dbReference>
<dbReference type="EMBL" id="GG738850">
    <property type="protein sequence ID" value="EFC48659.1"/>
    <property type="molecule type" value="Genomic_DNA"/>
</dbReference>
<proteinExistence type="predicted"/>
<protein>
    <submittedName>
        <fullName evidence="3">Sec7 domain family member</fullName>
    </submittedName>
</protein>
<evidence type="ECO:0000313" key="4">
    <source>
        <dbReference type="Proteomes" id="UP000006671"/>
    </source>
</evidence>
<feature type="domain" description="SEC7" evidence="2">
    <location>
        <begin position="432"/>
        <end position="714"/>
    </location>
</feature>
<dbReference type="Pfam" id="PF01369">
    <property type="entry name" value="Sec7"/>
    <property type="match status" value="1"/>
</dbReference>
<dbReference type="Pfam" id="PF23325">
    <property type="entry name" value="TPR_28"/>
    <property type="match status" value="1"/>
</dbReference>
<dbReference type="InParanoid" id="D2V3L4"/>
<organism evidence="4">
    <name type="scientific">Naegleria gruberi</name>
    <name type="common">Amoeba</name>
    <dbReference type="NCBI Taxonomy" id="5762"/>
    <lineage>
        <taxon>Eukaryota</taxon>
        <taxon>Discoba</taxon>
        <taxon>Heterolobosea</taxon>
        <taxon>Tetramitia</taxon>
        <taxon>Eutetramitia</taxon>
        <taxon>Vahlkampfiidae</taxon>
        <taxon>Naegleria</taxon>
    </lineage>
</organism>
<keyword evidence="4" id="KW-1185">Reference proteome</keyword>
<dbReference type="InterPro" id="IPR000904">
    <property type="entry name" value="Sec7_dom"/>
</dbReference>
<dbReference type="Proteomes" id="UP000006671">
    <property type="component" value="Unassembled WGS sequence"/>
</dbReference>
<evidence type="ECO:0000259" key="2">
    <source>
        <dbReference type="PROSITE" id="PS50190"/>
    </source>
</evidence>
<dbReference type="GO" id="GO:0012505">
    <property type="term" value="C:endomembrane system"/>
    <property type="evidence" value="ECO:0007669"/>
    <property type="project" value="UniProtKB-ARBA"/>
</dbReference>
<dbReference type="GO" id="GO:0005737">
    <property type="term" value="C:cytoplasm"/>
    <property type="evidence" value="ECO:0007669"/>
    <property type="project" value="UniProtKB-ARBA"/>
</dbReference>
<feature type="region of interest" description="Disordered" evidence="1">
    <location>
        <begin position="876"/>
        <end position="906"/>
    </location>
</feature>
<dbReference type="PANTHER" id="PTHR10663:SF388">
    <property type="entry name" value="GOLGI-SPECIFIC BREFELDIN A-RESISTANCE GUANINE NUCLEOTIDE EXCHANGE FACTOR 1"/>
    <property type="match status" value="1"/>
</dbReference>
<dbReference type="VEuPathDB" id="AmoebaDB:NAEGRDRAFT_78429"/>
<feature type="region of interest" description="Disordered" evidence="1">
    <location>
        <begin position="980"/>
        <end position="999"/>
    </location>
</feature>
<dbReference type="OMA" id="TILFMAN"/>
<evidence type="ECO:0000256" key="1">
    <source>
        <dbReference type="SAM" id="MobiDB-lite"/>
    </source>
</evidence>
<reference evidence="3 4" key="1">
    <citation type="journal article" date="2010" name="Cell">
        <title>The genome of Naegleria gruberi illuminates early eukaryotic versatility.</title>
        <authorList>
            <person name="Fritz-Laylin L.K."/>
            <person name="Prochnik S.E."/>
            <person name="Ginger M.L."/>
            <person name="Dacks J.B."/>
            <person name="Carpenter M.L."/>
            <person name="Field M.C."/>
            <person name="Kuo A."/>
            <person name="Paredez A."/>
            <person name="Chapman J."/>
            <person name="Pham J."/>
            <person name="Shu S."/>
            <person name="Neupane R."/>
            <person name="Cipriano M."/>
            <person name="Mancuso J."/>
            <person name="Tu H."/>
            <person name="Salamov A."/>
            <person name="Lindquist E."/>
            <person name="Shapiro H."/>
            <person name="Lucas S."/>
            <person name="Grigoriev I.V."/>
            <person name="Cande W.Z."/>
            <person name="Fulton C."/>
            <person name="Rokhsar D.S."/>
            <person name="Dawson S.C."/>
        </authorList>
    </citation>
    <scope>NUCLEOTIDE SEQUENCE [LARGE SCALE GENOMIC DNA]</scope>
    <source>
        <strain evidence="3 4">NEG-M</strain>
    </source>
</reference>
<feature type="region of interest" description="Disordered" evidence="1">
    <location>
        <begin position="1063"/>
        <end position="1090"/>
    </location>
</feature>
<dbReference type="InterPro" id="IPR023394">
    <property type="entry name" value="Sec7_C_sf"/>
</dbReference>
<sequence>MCCIKCEAGFLIPEEMILEILKSVLRIGRETRPCTDSLRKIAEMTMQEIVKIVFTRYKNMATSSSQAVYGGEKIFEFICDMCDISSNTSTESPSTAAIKLTSPSTGPNSAGVNSIGTRYLGISLACHAIELIGDTISKDKNNKILNMICDQLFRALLRNTNISYQTILFMANGEMMFSPTVQSGMGSSSPITSAVLIAANGGNLQPTHANYGNNLMLLSAVLKCTISYLASLPNLRYYLHEQIASILLTLLQHLPSPQQQYGSNKKNFSNSPILGSNSNIFLPFELQELILEYLVEVCRDSNFITFLYRNYDCYGCFVKNKDNFIVNVNTIPNLFEHIYLYLNSYIGLNSNSNSSNNSQNNFHNSASMGNTSSQFNNFSNPSSSGSGNLHTLHVLAWVGLLSVVRCLAERCQEQQESRQTLDMQIVHTKMSELKTFKKQKHKYMEIVALFNSSPQEAITQLLQLHNISIPKDLTQFIKSDSSNEQESTTVDWNEAIVLLQRAAEKISKFLLDYNMWLDKQKIVDYFNSFSSPPSTVVDIKVNMGSIVIPEDQLNHNTYLIPILSKTRKDHLRNALPLEVMRQFMDGFDFYGMRMEECMRYFINRCKISGEGQQVERIIKLLGESYYRDNNTHFALERNDSSKNRTIPAIPYIDNGEQAWILAVALMLLHTDLHHQNNRNRMNLADFMKTIGYHDELKGIPQEELHKVYHYLLANEFEVMTGMTDAYKTEAIWKEVIVDKSFAYYDEHLSNKSETSENIISYVYDMDMFQSMFGHVILATTTILEHTDDIQLLELAIRGFLDSARVAASYHLHHVFDNLVITLCKFTTLMDGVTPPSISAVSCPNTSENTTSPPTWPLNASTATSIMTHDGVVISTVNSSDPNSSASSPSTAQSSISSNNKGDVSRNDKNRSILMFGHNEKAKLACRTVFAITRKYGDNLREGWKNILDLICRMRELELLPESIVESRLVRQLREFQFPSSSADSAKLSSPRKDSNDSTISSVATNQLLTSGSSLYNQVISSLSKSSTKKSKPKSQNGSNAPMKSATFSLLSTMFGGFYGSADDSNNEKKKNLDEESDDEEEYEQGHVSQNSEDAHFSIEIKHALDESRKCIEQCRIVELLMMDAKELSGNSLEYLLSALIRNGKPAGILMTMHIPAPHLFTLKTTKQQQNATTSTYYYYERDLDTSLFCLDLLCDVLINNNLNRNTGCERLKLIWNYVYSHVYKLMISILQLYQPISTIQSIYQVNNGPNSAPPSVGSSNPFGTSSGSDRNSPLPVTNNQPLRTRMTKQHYHVLQRCLTCIWRLCMDLSTPSTQFNSVENQAEWEIVQKEMLSVLIDNLGKQWSETMLGVFHNSLLPMIHMFLSRQGETLLSPMATKFIQDRTNATNLNPSTIFTDSSSRLIVDLWDHLVFKILRSISNVSSSWINNNPNSSLFTSIKPSQQLQLITRSLDVLTLSLQYSTLQDDTTHFGLWFVVPDNIPTFVQSILSVLSSSITTNVNIQNTSNGSNSSQQFVSTLKKLMALTMDILIILENLVMEILKRIVSIAYSSANSSQNVIKLDNKWINAWLSILEGIAVLCCTGGINTSGPVNVLNLLMSQLNNSQIQMLSHLQRDIRTQALSTLQRSLVYSCDFRYSFTANQEDSQNLKYLLNDQLLMMCMDRVLLKTFFQTLLTLKPKTTEYQTNHNTEMDISSLEELRVRANNLLARIFLHFLPRMFPVNNTESQQDNGFSSLWLTILQVMYNFLLVKPKSDHLREALPELLKNMILVMNNIEVFRLSPKLWELTEKELSQSIPTLLEDVKPRIINTMTQPAANTNITTPVDSSATSSSQSNATANYTTESTATTAVAQDDNPTTSTETPFNSQQ</sequence>
<dbReference type="SMART" id="SM00222">
    <property type="entry name" value="Sec7"/>
    <property type="match status" value="1"/>
</dbReference>
<feature type="compositionally biased region" description="Low complexity" evidence="1">
    <location>
        <begin position="876"/>
        <end position="899"/>
    </location>
</feature>
<feature type="compositionally biased region" description="Polar residues" evidence="1">
    <location>
        <begin position="1256"/>
        <end position="1281"/>
    </location>
</feature>
<feature type="compositionally biased region" description="Low complexity" evidence="1">
    <location>
        <begin position="1818"/>
        <end position="1848"/>
    </location>
</feature>
<dbReference type="GO" id="GO:0005085">
    <property type="term" value="F:guanyl-nucleotide exchange factor activity"/>
    <property type="evidence" value="ECO:0007669"/>
    <property type="project" value="InterPro"/>
</dbReference>
<evidence type="ECO:0000313" key="3">
    <source>
        <dbReference type="EMBL" id="EFC48659.1"/>
    </source>
</evidence>
<dbReference type="KEGG" id="ngr:NAEGRDRAFT_78429"/>
<dbReference type="SUPFAM" id="SSF48425">
    <property type="entry name" value="Sec7 domain"/>
    <property type="match status" value="1"/>
</dbReference>